<dbReference type="EMBL" id="BSVB01000001">
    <property type="protein sequence ID" value="GMA93842.1"/>
    <property type="molecule type" value="Genomic_DNA"/>
</dbReference>
<proteinExistence type="predicted"/>
<dbReference type="Proteomes" id="UP001157034">
    <property type="component" value="Unassembled WGS sequence"/>
</dbReference>
<evidence type="ECO:0000256" key="1">
    <source>
        <dbReference type="SAM" id="MobiDB-lite"/>
    </source>
</evidence>
<protein>
    <submittedName>
        <fullName evidence="2">Uncharacterized protein</fullName>
    </submittedName>
</protein>
<accession>A0ABQ6K4Q2</accession>
<dbReference type="Gene3D" id="3.40.720.10">
    <property type="entry name" value="Alkaline Phosphatase, subunit A"/>
    <property type="match status" value="1"/>
</dbReference>
<gene>
    <name evidence="2" type="ORF">GCM10025881_06660</name>
</gene>
<name>A0ABQ6K4Q2_9MICO</name>
<evidence type="ECO:0000313" key="2">
    <source>
        <dbReference type="EMBL" id="GMA93842.1"/>
    </source>
</evidence>
<reference evidence="3" key="1">
    <citation type="journal article" date="2019" name="Int. J. Syst. Evol. Microbiol.">
        <title>The Global Catalogue of Microorganisms (GCM) 10K type strain sequencing project: providing services to taxonomists for standard genome sequencing and annotation.</title>
        <authorList>
            <consortium name="The Broad Institute Genomics Platform"/>
            <consortium name="The Broad Institute Genome Sequencing Center for Infectious Disease"/>
            <person name="Wu L."/>
            <person name="Ma J."/>
        </authorList>
    </citation>
    <scope>NUCLEOTIDE SEQUENCE [LARGE SCALE GENOMIC DNA]</scope>
    <source>
        <strain evidence="3">NBRC 108894</strain>
    </source>
</reference>
<sequence length="134" mass="14742">MRVPAIVVSAYTARGRVINETMHHGSLVRTLCERFRMTGLTARDRHAPPMTNAFTLDAPRDPSTWPTTFPLYTPPNPESIDPTADGDDDRPLAPPGIGLLALLLAKYAPNEPIPRTYREAYAAVHRHGEGLFGP</sequence>
<comment type="caution">
    <text evidence="2">The sequence shown here is derived from an EMBL/GenBank/DDBJ whole genome shotgun (WGS) entry which is preliminary data.</text>
</comment>
<feature type="region of interest" description="Disordered" evidence="1">
    <location>
        <begin position="43"/>
        <end position="92"/>
    </location>
</feature>
<organism evidence="2 3">
    <name type="scientific">Pseudolysinimonas kribbensis</name>
    <dbReference type="NCBI Taxonomy" id="433641"/>
    <lineage>
        <taxon>Bacteria</taxon>
        <taxon>Bacillati</taxon>
        <taxon>Actinomycetota</taxon>
        <taxon>Actinomycetes</taxon>
        <taxon>Micrococcales</taxon>
        <taxon>Microbacteriaceae</taxon>
        <taxon>Pseudolysinimonas</taxon>
    </lineage>
</organism>
<dbReference type="InterPro" id="IPR017850">
    <property type="entry name" value="Alkaline_phosphatase_core_sf"/>
</dbReference>
<evidence type="ECO:0000313" key="3">
    <source>
        <dbReference type="Proteomes" id="UP001157034"/>
    </source>
</evidence>
<keyword evidence="3" id="KW-1185">Reference proteome</keyword>